<dbReference type="AlphaFoldDB" id="A0A0G4GCW8"/>
<dbReference type="PhylomeDB" id="A0A0G4GCW8"/>
<evidence type="ECO:0000256" key="3">
    <source>
        <dbReference type="ARBA" id="ARBA00022670"/>
    </source>
</evidence>
<dbReference type="VEuPathDB" id="CryptoDB:Vbra_6189"/>
<evidence type="ECO:0000256" key="5">
    <source>
        <dbReference type="ARBA" id="ARBA00023180"/>
    </source>
</evidence>
<evidence type="ECO:0000313" key="7">
    <source>
        <dbReference type="Proteomes" id="UP000041254"/>
    </source>
</evidence>
<evidence type="ECO:0000313" key="6">
    <source>
        <dbReference type="EMBL" id="CEM26648.1"/>
    </source>
</evidence>
<dbReference type="GO" id="GO:0006508">
    <property type="term" value="P:proteolysis"/>
    <property type="evidence" value="ECO:0007669"/>
    <property type="project" value="UniProtKB-KW"/>
</dbReference>
<dbReference type="SUPFAM" id="SSF53474">
    <property type="entry name" value="alpha/beta-Hydrolases"/>
    <property type="match status" value="1"/>
</dbReference>
<evidence type="ECO:0000256" key="1">
    <source>
        <dbReference type="ARBA" id="ARBA00009431"/>
    </source>
</evidence>
<sequence length="449" mass="50931">MYSGHIPVRDKRSSRSTMFYVMFPSKSNDPDNDNDPLPLIMWLTGGDLPHMGLQGPGCSSELAWIAENGPFTLLPNGTLAQNEYSWSRVAHMLYVDQPLGVGFSRTDQPHVTTQREIAEDMWHFLSGFLAEWPEHIDRPFIMMGESYSGHYIPHMAKYLIQHPIKGLRLHGIAIGNGWVDPHTQFPSFAEYAWANRMIDAATYQEAKRIFANECDAALRSGRWEGVDAACYQTALRLLGDTSPYDIRQKCSPPPYCHEMGGIERFFERDEVRSALCVDGVFDDRSEIDGGEDGVLVSIRGRAPWPFCDRWLQRSLLNDSISSSLAAASFVVSAGKSALFYYGDQDFMCNWKGGLDWVNLLTWERADDFRHRPLCDWKVHGRSAGGAYKSVGRLSYLRLYNASHMVPMSSPEVSLLMLMLSEYLRYELGKATEEEYRVARTTPCEPVYVQ</sequence>
<dbReference type="OrthoDB" id="443318at2759"/>
<comment type="similarity">
    <text evidence="1">Belongs to the peptidase S10 family.</text>
</comment>
<keyword evidence="2" id="KW-0121">Carboxypeptidase</keyword>
<reference evidence="6 7" key="1">
    <citation type="submission" date="2014-11" db="EMBL/GenBank/DDBJ databases">
        <authorList>
            <person name="Zhu J."/>
            <person name="Qi W."/>
            <person name="Song R."/>
        </authorList>
    </citation>
    <scope>NUCLEOTIDE SEQUENCE [LARGE SCALE GENOMIC DNA]</scope>
</reference>
<dbReference type="InParanoid" id="A0A0G4GCW8"/>
<protein>
    <recommendedName>
        <fullName evidence="8">Carboxypeptidase</fullName>
    </recommendedName>
</protein>
<keyword evidence="3" id="KW-0645">Protease</keyword>
<gene>
    <name evidence="6" type="ORF">Vbra_6189</name>
</gene>
<proteinExistence type="inferred from homology"/>
<keyword evidence="7" id="KW-1185">Reference proteome</keyword>
<dbReference type="Pfam" id="PF00450">
    <property type="entry name" value="Peptidase_S10"/>
    <property type="match status" value="1"/>
</dbReference>
<dbReference type="PANTHER" id="PTHR11802">
    <property type="entry name" value="SERINE PROTEASE FAMILY S10 SERINE CARBOXYPEPTIDASE"/>
    <property type="match status" value="1"/>
</dbReference>
<keyword evidence="4" id="KW-0378">Hydrolase</keyword>
<dbReference type="OMA" id="WTFMQIF"/>
<dbReference type="STRING" id="1169540.A0A0G4GCW8"/>
<dbReference type="Proteomes" id="UP000041254">
    <property type="component" value="Unassembled WGS sequence"/>
</dbReference>
<evidence type="ECO:0008006" key="8">
    <source>
        <dbReference type="Google" id="ProtNLM"/>
    </source>
</evidence>
<dbReference type="PANTHER" id="PTHR11802:SF113">
    <property type="entry name" value="SERINE CARBOXYPEPTIDASE CTSA-4.1"/>
    <property type="match status" value="1"/>
</dbReference>
<accession>A0A0G4GCW8</accession>
<dbReference type="Gene3D" id="3.40.50.1820">
    <property type="entry name" value="alpha/beta hydrolase"/>
    <property type="match status" value="1"/>
</dbReference>
<keyword evidence="5" id="KW-0325">Glycoprotein</keyword>
<dbReference type="GO" id="GO:0004185">
    <property type="term" value="F:serine-type carboxypeptidase activity"/>
    <property type="evidence" value="ECO:0007669"/>
    <property type="project" value="InterPro"/>
</dbReference>
<dbReference type="InterPro" id="IPR029058">
    <property type="entry name" value="AB_hydrolase_fold"/>
</dbReference>
<dbReference type="PRINTS" id="PR00724">
    <property type="entry name" value="CRBOXYPTASEC"/>
</dbReference>
<name>A0A0G4GCW8_VITBC</name>
<evidence type="ECO:0000256" key="4">
    <source>
        <dbReference type="ARBA" id="ARBA00022801"/>
    </source>
</evidence>
<dbReference type="EMBL" id="CDMY01000623">
    <property type="protein sequence ID" value="CEM26648.1"/>
    <property type="molecule type" value="Genomic_DNA"/>
</dbReference>
<evidence type="ECO:0000256" key="2">
    <source>
        <dbReference type="ARBA" id="ARBA00022645"/>
    </source>
</evidence>
<dbReference type="InterPro" id="IPR001563">
    <property type="entry name" value="Peptidase_S10"/>
</dbReference>
<organism evidence="6 7">
    <name type="scientific">Vitrella brassicaformis (strain CCMP3155)</name>
    <dbReference type="NCBI Taxonomy" id="1169540"/>
    <lineage>
        <taxon>Eukaryota</taxon>
        <taxon>Sar</taxon>
        <taxon>Alveolata</taxon>
        <taxon>Colpodellida</taxon>
        <taxon>Vitrellaceae</taxon>
        <taxon>Vitrella</taxon>
    </lineage>
</organism>